<sequence length="325" mass="36800">MQLMVKEFVRNCDVCQRCKTECLLPAGLLQPLPIPNKVWSDISMDFIEGLPNSRGKTVIMVVVDRLSKYAHFISLSHPFTAVLVAQVFINHVGTELCMSSSYHPQTDGQTEVVNRTLEQYLRCFTGTQPKRWVDWLAWAEYSYNTVVHSSSKISPFEVVYGVPPPSMLSYVPGTTKVQAVDDHLKTRDAILRDLRNNLLLSQNRMKCRADQSRREVVFEVGDMVFLKLQPYRQSTVAFRSSLKLAPRFFGPYKVLERVGPVAYKLQLPAGSQIHDVFHVSLLKKKLGPISPLSPDLPPISDNSTVLPQPEDVLQSRVITKGKYRP</sequence>
<organism evidence="2 3">
    <name type="scientific">Salix dunnii</name>
    <dbReference type="NCBI Taxonomy" id="1413687"/>
    <lineage>
        <taxon>Eukaryota</taxon>
        <taxon>Viridiplantae</taxon>
        <taxon>Streptophyta</taxon>
        <taxon>Embryophyta</taxon>
        <taxon>Tracheophyta</taxon>
        <taxon>Spermatophyta</taxon>
        <taxon>Magnoliopsida</taxon>
        <taxon>eudicotyledons</taxon>
        <taxon>Gunneridae</taxon>
        <taxon>Pentapetalae</taxon>
        <taxon>rosids</taxon>
        <taxon>fabids</taxon>
        <taxon>Malpighiales</taxon>
        <taxon>Salicaceae</taxon>
        <taxon>Saliceae</taxon>
        <taxon>Salix</taxon>
    </lineage>
</organism>
<dbReference type="Pfam" id="PF24626">
    <property type="entry name" value="SH3_Tf2-1"/>
    <property type="match status" value="1"/>
</dbReference>
<dbReference type="PROSITE" id="PS50994">
    <property type="entry name" value="INTEGRASE"/>
    <property type="match status" value="1"/>
</dbReference>
<dbReference type="GO" id="GO:0003676">
    <property type="term" value="F:nucleic acid binding"/>
    <property type="evidence" value="ECO:0007669"/>
    <property type="project" value="InterPro"/>
</dbReference>
<comment type="caution">
    <text evidence="2">The sequence shown here is derived from an EMBL/GenBank/DDBJ whole genome shotgun (WGS) entry which is preliminary data.</text>
</comment>
<evidence type="ECO:0000259" key="1">
    <source>
        <dbReference type="PROSITE" id="PS50994"/>
    </source>
</evidence>
<dbReference type="AlphaFoldDB" id="A0A835K0L8"/>
<dbReference type="InterPro" id="IPR012337">
    <property type="entry name" value="RNaseH-like_sf"/>
</dbReference>
<gene>
    <name evidence="2" type="ORF">SADUNF_Sadunf07G0096400</name>
</gene>
<feature type="domain" description="Integrase catalytic" evidence="1">
    <location>
        <begin position="60"/>
        <end position="163"/>
    </location>
</feature>
<proteinExistence type="predicted"/>
<dbReference type="GO" id="GO:0015074">
    <property type="term" value="P:DNA integration"/>
    <property type="evidence" value="ECO:0007669"/>
    <property type="project" value="InterPro"/>
</dbReference>
<dbReference type="PANTHER" id="PTHR45835">
    <property type="entry name" value="YALI0A06105P"/>
    <property type="match status" value="1"/>
</dbReference>
<dbReference type="Proteomes" id="UP000657918">
    <property type="component" value="Unassembled WGS sequence"/>
</dbReference>
<protein>
    <recommendedName>
        <fullName evidence="1">Integrase catalytic domain-containing protein</fullName>
    </recommendedName>
</protein>
<dbReference type="OrthoDB" id="850077at2759"/>
<keyword evidence="3" id="KW-1185">Reference proteome</keyword>
<dbReference type="Gene3D" id="3.30.420.10">
    <property type="entry name" value="Ribonuclease H-like superfamily/Ribonuclease H"/>
    <property type="match status" value="2"/>
</dbReference>
<dbReference type="InterPro" id="IPR056924">
    <property type="entry name" value="SH3_Tf2-1"/>
</dbReference>
<name>A0A835K0L8_9ROSI</name>
<dbReference type="InterPro" id="IPR001584">
    <property type="entry name" value="Integrase_cat-core"/>
</dbReference>
<dbReference type="InterPro" id="IPR036397">
    <property type="entry name" value="RNaseH_sf"/>
</dbReference>
<accession>A0A835K0L8</accession>
<evidence type="ECO:0000313" key="2">
    <source>
        <dbReference type="EMBL" id="KAF9679018.1"/>
    </source>
</evidence>
<reference evidence="2 3" key="1">
    <citation type="submission" date="2020-10" db="EMBL/GenBank/DDBJ databases">
        <title>Plant Genome Project.</title>
        <authorList>
            <person name="Zhang R.-G."/>
        </authorList>
    </citation>
    <scope>NUCLEOTIDE SEQUENCE [LARGE SCALE GENOMIC DNA]</scope>
    <source>
        <strain evidence="2">FAFU-HL-1</strain>
        <tissue evidence="2">Leaf</tissue>
    </source>
</reference>
<evidence type="ECO:0000313" key="3">
    <source>
        <dbReference type="Proteomes" id="UP000657918"/>
    </source>
</evidence>
<dbReference type="SUPFAM" id="SSF53098">
    <property type="entry name" value="Ribonuclease H-like"/>
    <property type="match status" value="1"/>
</dbReference>
<dbReference type="EMBL" id="JADGMS010000007">
    <property type="protein sequence ID" value="KAF9679018.1"/>
    <property type="molecule type" value="Genomic_DNA"/>
</dbReference>
<dbReference type="PANTHER" id="PTHR45835:SF99">
    <property type="entry name" value="CHROMO DOMAIN-CONTAINING PROTEIN-RELATED"/>
    <property type="match status" value="1"/>
</dbReference>